<gene>
    <name evidence="1" type="ORF">SBAD_LOCUS327</name>
</gene>
<sequence length="158" mass="18283">MELNACLLLTPGAAIPSRRVATLKKTCRRQLLMQQQNADISQLYEVDLEQQLEMVHMSFLRNIETIRTWKDALENPSSLTGRESPMLNFFSDAASRQTFYQTLQSILCCTYSLEQNHREALTQHFKSTQYGSKDMPIGDDNYLLLRSRIRDFSILNKS</sequence>
<dbReference type="EMBL" id="UZAM01000702">
    <property type="protein sequence ID" value="VDO82413.1"/>
    <property type="molecule type" value="Genomic_DNA"/>
</dbReference>
<dbReference type="WBParaSite" id="SBAD_0000034501-mRNA-1">
    <property type="protein sequence ID" value="SBAD_0000034501-mRNA-1"/>
    <property type="gene ID" value="SBAD_0000034501"/>
</dbReference>
<name>A0A183I9N3_9BILA</name>
<evidence type="ECO:0000313" key="3">
    <source>
        <dbReference type="WBParaSite" id="SBAD_0000034501-mRNA-1"/>
    </source>
</evidence>
<evidence type="ECO:0000313" key="1">
    <source>
        <dbReference type="EMBL" id="VDO82413.1"/>
    </source>
</evidence>
<dbReference type="OrthoDB" id="1562946at2759"/>
<reference evidence="1 2" key="2">
    <citation type="submission" date="2018-11" db="EMBL/GenBank/DDBJ databases">
        <authorList>
            <consortium name="Pathogen Informatics"/>
        </authorList>
    </citation>
    <scope>NUCLEOTIDE SEQUENCE [LARGE SCALE GENOMIC DNA]</scope>
</reference>
<evidence type="ECO:0000313" key="2">
    <source>
        <dbReference type="Proteomes" id="UP000270296"/>
    </source>
</evidence>
<dbReference type="AlphaFoldDB" id="A0A183I9N3"/>
<protein>
    <submittedName>
        <fullName evidence="3">AATF-Che1 domain-containing protein</fullName>
    </submittedName>
</protein>
<proteinExistence type="predicted"/>
<keyword evidence="2" id="KW-1185">Reference proteome</keyword>
<organism evidence="3">
    <name type="scientific">Soboliphyme baturini</name>
    <dbReference type="NCBI Taxonomy" id="241478"/>
    <lineage>
        <taxon>Eukaryota</taxon>
        <taxon>Metazoa</taxon>
        <taxon>Ecdysozoa</taxon>
        <taxon>Nematoda</taxon>
        <taxon>Enoplea</taxon>
        <taxon>Dorylaimia</taxon>
        <taxon>Dioctophymatida</taxon>
        <taxon>Dioctophymatoidea</taxon>
        <taxon>Soboliphymatidae</taxon>
        <taxon>Soboliphyme</taxon>
    </lineage>
</organism>
<accession>A0A183I9N3</accession>
<reference evidence="3" key="1">
    <citation type="submission" date="2016-06" db="UniProtKB">
        <authorList>
            <consortium name="WormBaseParasite"/>
        </authorList>
    </citation>
    <scope>IDENTIFICATION</scope>
</reference>
<dbReference type="Proteomes" id="UP000270296">
    <property type="component" value="Unassembled WGS sequence"/>
</dbReference>